<dbReference type="Gene3D" id="1.10.10.10">
    <property type="entry name" value="Winged helix-like DNA-binding domain superfamily/Winged helix DNA-binding domain"/>
    <property type="match status" value="1"/>
</dbReference>
<evidence type="ECO:0000313" key="3">
    <source>
        <dbReference type="Proteomes" id="UP000294927"/>
    </source>
</evidence>
<reference evidence="2 3" key="1">
    <citation type="submission" date="2019-03" db="EMBL/GenBank/DDBJ databases">
        <title>Genomic Encyclopedia of Archaeal and Bacterial Type Strains, Phase II (KMG-II): from individual species to whole genera.</title>
        <authorList>
            <person name="Goeker M."/>
        </authorList>
    </citation>
    <scope>NUCLEOTIDE SEQUENCE [LARGE SCALE GENOMIC DNA]</scope>
    <source>
        <strain evidence="2 3">DSM 45499</strain>
    </source>
</reference>
<keyword evidence="2" id="KW-0378">Hydrolase</keyword>
<dbReference type="SMART" id="SM00849">
    <property type="entry name" value="Lactamase_B"/>
    <property type="match status" value="1"/>
</dbReference>
<accession>A0A4R7W2S8</accession>
<dbReference type="InterPro" id="IPR036388">
    <property type="entry name" value="WH-like_DNA-bd_sf"/>
</dbReference>
<dbReference type="Gene3D" id="3.60.15.10">
    <property type="entry name" value="Ribonuclease Z/Hydroxyacylglutathione hydrolase-like"/>
    <property type="match status" value="1"/>
</dbReference>
<dbReference type="InterPro" id="IPR036866">
    <property type="entry name" value="RibonucZ/Hydroxyglut_hydro"/>
</dbReference>
<dbReference type="RefSeq" id="WP_133901580.1">
    <property type="nucleotide sequence ID" value="NZ_SOCP01000002.1"/>
</dbReference>
<organism evidence="2 3">
    <name type="scientific">Actinophytocola oryzae</name>
    <dbReference type="NCBI Taxonomy" id="502181"/>
    <lineage>
        <taxon>Bacteria</taxon>
        <taxon>Bacillati</taxon>
        <taxon>Actinomycetota</taxon>
        <taxon>Actinomycetes</taxon>
        <taxon>Pseudonocardiales</taxon>
        <taxon>Pseudonocardiaceae</taxon>
    </lineage>
</organism>
<dbReference type="GO" id="GO:0016787">
    <property type="term" value="F:hydrolase activity"/>
    <property type="evidence" value="ECO:0007669"/>
    <property type="project" value="UniProtKB-KW"/>
</dbReference>
<gene>
    <name evidence="2" type="ORF">CLV71_102394</name>
</gene>
<sequence>MDLVPGPAEVAGGVWSVALPFPNPLGFAFSYVVPVAGGVVVVDAGWDSDTCWEAFLAGLASAGAGLDDLVGVVITHVHPDHYGLAERIRATTAAWIAVHPAERPRIAAGEHDRERAITDMAEWLRQAGAPASEFAELESDAADMKARISMVVPEHDLLDGDAVPGTDGSLIAVHTPGHTPGHLCFHDQQRRLLFTGDHILPRVTPNVSKRPQSDVDPLRDFLASLRKVGGYGDVAVLPGHEWTFHGLDDRLDYLLAHHEERLTEIEAAVGAGAGTVWEVVRAVTWSRPFERLRGRARRSAIGETFSHLYRLAAAQRVQWVPGCPDRWLPATTPPAL</sequence>
<dbReference type="Pfam" id="PF00753">
    <property type="entry name" value="Lactamase_B"/>
    <property type="match status" value="1"/>
</dbReference>
<dbReference type="PANTHER" id="PTHR42951:SF4">
    <property type="entry name" value="ACYL-COENZYME A THIOESTERASE MBLAC2"/>
    <property type="match status" value="1"/>
</dbReference>
<dbReference type="SUPFAM" id="SSF56281">
    <property type="entry name" value="Metallo-hydrolase/oxidoreductase"/>
    <property type="match status" value="1"/>
</dbReference>
<keyword evidence="3" id="KW-1185">Reference proteome</keyword>
<dbReference type="Proteomes" id="UP000294927">
    <property type="component" value="Unassembled WGS sequence"/>
</dbReference>
<protein>
    <submittedName>
        <fullName evidence="2">Glyoxylase-like metal-dependent hydrolase (Beta-lactamase superfamily II)</fullName>
    </submittedName>
</protein>
<proteinExistence type="predicted"/>
<dbReference type="InterPro" id="IPR050855">
    <property type="entry name" value="NDM-1-like"/>
</dbReference>
<comment type="caution">
    <text evidence="2">The sequence shown here is derived from an EMBL/GenBank/DDBJ whole genome shotgun (WGS) entry which is preliminary data.</text>
</comment>
<name>A0A4R7W2S8_9PSEU</name>
<dbReference type="EMBL" id="SOCP01000002">
    <property type="protein sequence ID" value="TDV56328.1"/>
    <property type="molecule type" value="Genomic_DNA"/>
</dbReference>
<evidence type="ECO:0000259" key="1">
    <source>
        <dbReference type="SMART" id="SM00849"/>
    </source>
</evidence>
<dbReference type="InterPro" id="IPR001279">
    <property type="entry name" value="Metallo-B-lactamas"/>
</dbReference>
<dbReference type="OrthoDB" id="2971563at2"/>
<dbReference type="AlphaFoldDB" id="A0A4R7W2S8"/>
<dbReference type="PANTHER" id="PTHR42951">
    <property type="entry name" value="METALLO-BETA-LACTAMASE DOMAIN-CONTAINING"/>
    <property type="match status" value="1"/>
</dbReference>
<feature type="domain" description="Metallo-beta-lactamase" evidence="1">
    <location>
        <begin position="27"/>
        <end position="240"/>
    </location>
</feature>
<evidence type="ECO:0000313" key="2">
    <source>
        <dbReference type="EMBL" id="TDV56328.1"/>
    </source>
</evidence>